<keyword evidence="7" id="KW-0547">Nucleotide-binding</keyword>
<dbReference type="OrthoDB" id="9810148at2"/>
<evidence type="ECO:0000256" key="3">
    <source>
        <dbReference type="ARBA" id="ARBA00022679"/>
    </source>
</evidence>
<organism evidence="14 15">
    <name type="scientific">Bacillus taeanensis</name>
    <dbReference type="NCBI Taxonomy" id="273032"/>
    <lineage>
        <taxon>Bacteria</taxon>
        <taxon>Bacillati</taxon>
        <taxon>Bacillota</taxon>
        <taxon>Bacilli</taxon>
        <taxon>Bacillales</taxon>
        <taxon>Bacillaceae</taxon>
        <taxon>Bacillus</taxon>
    </lineage>
</organism>
<dbReference type="FunFam" id="3.40.50.300:FF:000014">
    <property type="entry name" value="DNA polymerase III subunit gamma/tau"/>
    <property type="match status" value="1"/>
</dbReference>
<dbReference type="Pfam" id="PF12169">
    <property type="entry name" value="DNA_pol3_gamma3"/>
    <property type="match status" value="1"/>
</dbReference>
<dbReference type="InterPro" id="IPR012763">
    <property type="entry name" value="DNA_pol_III_sug/sutau_N"/>
</dbReference>
<evidence type="ECO:0000256" key="9">
    <source>
        <dbReference type="ARBA" id="ARBA00022840"/>
    </source>
</evidence>
<gene>
    <name evidence="14" type="ORF">DS031_22765</name>
</gene>
<evidence type="ECO:0000313" key="14">
    <source>
        <dbReference type="EMBL" id="RBW67328.1"/>
    </source>
</evidence>
<dbReference type="GO" id="GO:0046872">
    <property type="term" value="F:metal ion binding"/>
    <property type="evidence" value="ECO:0007669"/>
    <property type="project" value="UniProtKB-KW"/>
</dbReference>
<proteinExistence type="inferred from homology"/>
<dbReference type="InterPro" id="IPR001270">
    <property type="entry name" value="ClpA/B"/>
</dbReference>
<dbReference type="FunFam" id="1.20.272.10:FF:000003">
    <property type="entry name" value="DNA polymerase III subunit gamma/tau"/>
    <property type="match status" value="1"/>
</dbReference>
<evidence type="ECO:0000259" key="13">
    <source>
        <dbReference type="SMART" id="SM00382"/>
    </source>
</evidence>
<dbReference type="InterPro" id="IPR022754">
    <property type="entry name" value="DNA_pol_III_gamma-3"/>
</dbReference>
<keyword evidence="3 14" id="KW-0808">Transferase</keyword>
<dbReference type="CDD" id="cd18137">
    <property type="entry name" value="HLD_clamp_pol_III_gamma_tau"/>
    <property type="match status" value="1"/>
</dbReference>
<dbReference type="AlphaFoldDB" id="A0A366XP89"/>
<dbReference type="GO" id="GO:0003677">
    <property type="term" value="F:DNA binding"/>
    <property type="evidence" value="ECO:0007669"/>
    <property type="project" value="InterPro"/>
</dbReference>
<evidence type="ECO:0000256" key="11">
    <source>
        <dbReference type="ARBA" id="ARBA00049244"/>
    </source>
</evidence>
<comment type="similarity">
    <text evidence="1">Belongs to the DnaX/STICHEL family.</text>
</comment>
<keyword evidence="15" id="KW-1185">Reference proteome</keyword>
<comment type="catalytic activity">
    <reaction evidence="11">
        <text>DNA(n) + a 2'-deoxyribonucleoside 5'-triphosphate = DNA(n+1) + diphosphate</text>
        <dbReference type="Rhea" id="RHEA:22508"/>
        <dbReference type="Rhea" id="RHEA-COMP:17339"/>
        <dbReference type="Rhea" id="RHEA-COMP:17340"/>
        <dbReference type="ChEBI" id="CHEBI:33019"/>
        <dbReference type="ChEBI" id="CHEBI:61560"/>
        <dbReference type="ChEBI" id="CHEBI:173112"/>
        <dbReference type="EC" id="2.7.7.7"/>
    </reaction>
</comment>
<dbReference type="InterPro" id="IPR027417">
    <property type="entry name" value="P-loop_NTPase"/>
</dbReference>
<dbReference type="InterPro" id="IPR003593">
    <property type="entry name" value="AAA+_ATPase"/>
</dbReference>
<dbReference type="GO" id="GO:0006261">
    <property type="term" value="P:DNA-templated DNA replication"/>
    <property type="evidence" value="ECO:0007669"/>
    <property type="project" value="TreeGrafter"/>
</dbReference>
<feature type="coiled-coil region" evidence="12">
    <location>
        <begin position="373"/>
        <end position="400"/>
    </location>
</feature>
<dbReference type="Gene3D" id="3.30.300.180">
    <property type="match status" value="1"/>
</dbReference>
<evidence type="ECO:0000256" key="10">
    <source>
        <dbReference type="ARBA" id="ARBA00022932"/>
    </source>
</evidence>
<dbReference type="FunFam" id="1.10.8.60:FF:000013">
    <property type="entry name" value="DNA polymerase III subunit gamma/tau"/>
    <property type="match status" value="1"/>
</dbReference>
<evidence type="ECO:0000256" key="1">
    <source>
        <dbReference type="ARBA" id="ARBA00006360"/>
    </source>
</evidence>
<dbReference type="InterPro" id="IPR050238">
    <property type="entry name" value="DNA_Rep/Repair_Clamp_Loader"/>
</dbReference>
<dbReference type="SUPFAM" id="SSF48019">
    <property type="entry name" value="post-AAA+ oligomerization domain-like"/>
    <property type="match status" value="1"/>
</dbReference>
<keyword evidence="9" id="KW-0067">ATP-binding</keyword>
<sequence length="564" mass="64215">MSYQALYRVWRPQQFKDVVGQEHITKTLQNAIMQQKLSHAYLFTGPRGTGKTSAAKIIAKAINCEKAPIEEPCNECDACRGIKDGSLSDVIEIDAASNNGVDEIRDIRDKVKYAPSSVPYKVYIIDEVHMLTTGAFNALLKTLEEPPPHVIFILATTEPHKIPLTIISRCQRFDFRRITIEAIVSRMEHIINAQEVVVEREALYMVARAAEGGMRDALSILDQVISYSEQSVTVDDVLAVTGMVSQQFLSRVAKAFLDQDVITALKAVEQLMEHGKDPTRFLEDLIYYYRDILLYQTAPKLEEVMDRAKVDEQFQEIANTISKEWIYYIIEILNRSQQEMKWTNHPRIFLELSLVKICQGEGAPKQQGNIGTDAALLDRINNLEKEIASLKENGVSVREETTAEPKPQRAFNPAIKKQQSSGRIREMLKKATKQDLNRLRSVWGDVMERIRQEKVSAHAWLKDSQPVACSDDTFVLSFQYELHSQMALKDNIRSTLENVLTNVLGKQLAMLTILEEDWQAVKSSYIKNQHDSEESEQILTEKQEDPLISEAKKLFGEELIEIQD</sequence>
<evidence type="ECO:0000256" key="7">
    <source>
        <dbReference type="ARBA" id="ARBA00022741"/>
    </source>
</evidence>
<keyword evidence="6" id="KW-0479">Metal-binding</keyword>
<dbReference type="RefSeq" id="WP_113808461.1">
    <property type="nucleotide sequence ID" value="NZ_QOCW01000041.1"/>
</dbReference>
<evidence type="ECO:0000256" key="5">
    <source>
        <dbReference type="ARBA" id="ARBA00022705"/>
    </source>
</evidence>
<keyword evidence="10" id="KW-0239">DNA-directed DNA polymerase</keyword>
<dbReference type="Gene3D" id="3.40.50.300">
    <property type="entry name" value="P-loop containing nucleotide triphosphate hydrolases"/>
    <property type="match status" value="1"/>
</dbReference>
<dbReference type="PANTHER" id="PTHR11669:SF0">
    <property type="entry name" value="PROTEIN STICHEL-LIKE 2"/>
    <property type="match status" value="1"/>
</dbReference>
<evidence type="ECO:0000256" key="12">
    <source>
        <dbReference type="SAM" id="Coils"/>
    </source>
</evidence>
<dbReference type="InterPro" id="IPR008921">
    <property type="entry name" value="DNA_pol3_clamp-load_cplx_C"/>
</dbReference>
<dbReference type="InterPro" id="IPR038454">
    <property type="entry name" value="DnaA_N_sf"/>
</dbReference>
<dbReference type="SMART" id="SM00382">
    <property type="entry name" value="AAA"/>
    <property type="match status" value="1"/>
</dbReference>
<dbReference type="NCBIfam" id="NF004046">
    <property type="entry name" value="PRK05563.1"/>
    <property type="match status" value="1"/>
</dbReference>
<dbReference type="InterPro" id="IPR048448">
    <property type="entry name" value="DnaX-like_C"/>
</dbReference>
<dbReference type="InterPro" id="IPR045085">
    <property type="entry name" value="HLD_clamp_pol_III_gamma_tau"/>
</dbReference>
<dbReference type="Gene3D" id="1.20.272.10">
    <property type="match status" value="1"/>
</dbReference>
<dbReference type="GO" id="GO:0003887">
    <property type="term" value="F:DNA-directed DNA polymerase activity"/>
    <property type="evidence" value="ECO:0007669"/>
    <property type="project" value="UniProtKB-KW"/>
</dbReference>
<reference evidence="14 15" key="1">
    <citation type="submission" date="2018-07" db="EMBL/GenBank/DDBJ databases">
        <title>Lottiidibacillus patelloidae gen. nov., sp. nov., isolated from the intestinal tract of a marine limpet and the reclassification of B. taeanensis BH030017T, B. algicola KMM 3737T and B. hwajinpoensis SW-72T as genus Lottiidibacillus.</title>
        <authorList>
            <person name="Liu R."/>
            <person name="Huang Z."/>
        </authorList>
    </citation>
    <scope>NUCLEOTIDE SEQUENCE [LARGE SCALE GENOMIC DNA]</scope>
    <source>
        <strain evidence="14 15">BH030017</strain>
    </source>
</reference>
<dbReference type="GO" id="GO:0005524">
    <property type="term" value="F:ATP binding"/>
    <property type="evidence" value="ECO:0007669"/>
    <property type="project" value="UniProtKB-KW"/>
</dbReference>
<protein>
    <recommendedName>
        <fullName evidence="2">DNA-directed DNA polymerase</fullName>
        <ecNumber evidence="2">2.7.7.7</ecNumber>
    </recommendedName>
</protein>
<name>A0A366XP89_9BACI</name>
<dbReference type="Pfam" id="PF13177">
    <property type="entry name" value="DNA_pol3_delta2"/>
    <property type="match status" value="1"/>
</dbReference>
<dbReference type="PRINTS" id="PR00300">
    <property type="entry name" value="CLPPROTEASEA"/>
</dbReference>
<keyword evidence="4 14" id="KW-0548">Nucleotidyltransferase</keyword>
<dbReference type="GO" id="GO:0009360">
    <property type="term" value="C:DNA polymerase III complex"/>
    <property type="evidence" value="ECO:0007669"/>
    <property type="project" value="InterPro"/>
</dbReference>
<evidence type="ECO:0000256" key="2">
    <source>
        <dbReference type="ARBA" id="ARBA00012417"/>
    </source>
</evidence>
<keyword evidence="5" id="KW-0235">DNA replication</keyword>
<dbReference type="EMBL" id="QOCW01000041">
    <property type="protein sequence ID" value="RBW67328.1"/>
    <property type="molecule type" value="Genomic_DNA"/>
</dbReference>
<keyword evidence="12" id="KW-0175">Coiled coil</keyword>
<dbReference type="Proteomes" id="UP000253314">
    <property type="component" value="Unassembled WGS sequence"/>
</dbReference>
<dbReference type="SUPFAM" id="SSF52540">
    <property type="entry name" value="P-loop containing nucleoside triphosphate hydrolases"/>
    <property type="match status" value="1"/>
</dbReference>
<dbReference type="Pfam" id="PF22608">
    <property type="entry name" value="DNAX_ATPase_lid"/>
    <property type="match status" value="1"/>
</dbReference>
<evidence type="ECO:0000313" key="15">
    <source>
        <dbReference type="Proteomes" id="UP000253314"/>
    </source>
</evidence>
<evidence type="ECO:0000256" key="6">
    <source>
        <dbReference type="ARBA" id="ARBA00022723"/>
    </source>
</evidence>
<dbReference type="EC" id="2.7.7.7" evidence="2"/>
<dbReference type="Pfam" id="PF20964">
    <property type="entry name" value="DnaX_C"/>
    <property type="match status" value="1"/>
</dbReference>
<accession>A0A366XP89</accession>
<comment type="caution">
    <text evidence="14">The sequence shown here is derived from an EMBL/GenBank/DDBJ whole genome shotgun (WGS) entry which is preliminary data.</text>
</comment>
<evidence type="ECO:0000256" key="4">
    <source>
        <dbReference type="ARBA" id="ARBA00022695"/>
    </source>
</evidence>
<dbReference type="PANTHER" id="PTHR11669">
    <property type="entry name" value="REPLICATION FACTOR C / DNA POLYMERASE III GAMMA-TAU SUBUNIT"/>
    <property type="match status" value="1"/>
</dbReference>
<dbReference type="CDD" id="cd00009">
    <property type="entry name" value="AAA"/>
    <property type="match status" value="1"/>
</dbReference>
<dbReference type="Gene3D" id="1.10.8.60">
    <property type="match status" value="1"/>
</dbReference>
<dbReference type="NCBIfam" id="TIGR02397">
    <property type="entry name" value="dnaX_nterm"/>
    <property type="match status" value="1"/>
</dbReference>
<feature type="domain" description="AAA+ ATPase" evidence="13">
    <location>
        <begin position="37"/>
        <end position="179"/>
    </location>
</feature>
<evidence type="ECO:0000256" key="8">
    <source>
        <dbReference type="ARBA" id="ARBA00022833"/>
    </source>
</evidence>
<keyword evidence="8" id="KW-0862">Zinc</keyword>